<dbReference type="InterPro" id="IPR024559">
    <property type="entry name" value="DUF3846"/>
</dbReference>
<evidence type="ECO:0000313" key="3">
    <source>
        <dbReference type="Proteomes" id="UP000324701"/>
    </source>
</evidence>
<evidence type="ECO:0000313" key="2">
    <source>
        <dbReference type="EMBL" id="KAA1248674.1"/>
    </source>
</evidence>
<dbReference type="Pfam" id="PF12957">
    <property type="entry name" value="DUF3846"/>
    <property type="match status" value="1"/>
</dbReference>
<sequence length="155" mass="16817">MHTGKYTIVALKCHNAQASLDAILTTPLTLQPFRCKVAVVETHATTALVIHPDGTLADISLHPGDDYLHTLYSEIGCQTVDLVALTSALDMWVDDEGIYQQPVNPIATALARRYGFTWQAYHGPAVLCGHDGPATIGLTHSQLRTLLTQLDDIIS</sequence>
<organism evidence="2 3">
    <name type="scientific">Mycobacterium simiae</name>
    <name type="common">Mycobacterium habana</name>
    <dbReference type="NCBI Taxonomy" id="1784"/>
    <lineage>
        <taxon>Bacteria</taxon>
        <taxon>Bacillati</taxon>
        <taxon>Actinomycetota</taxon>
        <taxon>Actinomycetes</taxon>
        <taxon>Mycobacteriales</taxon>
        <taxon>Mycobacteriaceae</taxon>
        <taxon>Mycobacterium</taxon>
        <taxon>Mycobacterium simiae complex</taxon>
    </lineage>
</organism>
<dbReference type="EMBL" id="VTZN01000140">
    <property type="protein sequence ID" value="KAA1248674.1"/>
    <property type="molecule type" value="Genomic_DNA"/>
</dbReference>
<evidence type="ECO:0000259" key="1">
    <source>
        <dbReference type="Pfam" id="PF12957"/>
    </source>
</evidence>
<comment type="caution">
    <text evidence="2">The sequence shown here is derived from an EMBL/GenBank/DDBJ whole genome shotgun (WGS) entry which is preliminary data.</text>
</comment>
<reference evidence="2 3" key="1">
    <citation type="submission" date="2019-09" db="EMBL/GenBank/DDBJ databases">
        <title>Report of infection by Mycobacterium simiae a patient suffering from pulmonary tuberculosis.</title>
        <authorList>
            <person name="Mohanty P.S."/>
            <person name="Bansal A.K."/>
            <person name="Singh H."/>
            <person name="Sharma S."/>
            <person name="Patil S.A."/>
            <person name="Upadhaya P."/>
            <person name="Singh P.K."/>
            <person name="Kumar D."/>
            <person name="Kumar S."/>
            <person name="Singh R.K."/>
            <person name="Chaudhary B."/>
        </authorList>
    </citation>
    <scope>NUCLEOTIDE SEQUENCE [LARGE SCALE GENOMIC DNA]</scope>
    <source>
        <strain evidence="2 3">JAL-560-SIM</strain>
    </source>
</reference>
<keyword evidence="3" id="KW-1185">Reference proteome</keyword>
<gene>
    <name evidence="2" type="ORF">F0Q45_19375</name>
</gene>
<feature type="domain" description="DUF3846" evidence="1">
    <location>
        <begin position="46"/>
        <end position="150"/>
    </location>
</feature>
<accession>A0A5B1BN43</accession>
<dbReference type="OrthoDB" id="5121495at2"/>
<dbReference type="AlphaFoldDB" id="A0A5B1BN43"/>
<protein>
    <submittedName>
        <fullName evidence="2">DUF3846 domain-containing protein</fullName>
    </submittedName>
</protein>
<dbReference type="Proteomes" id="UP000324701">
    <property type="component" value="Unassembled WGS sequence"/>
</dbReference>
<name>A0A5B1BN43_MYCSI</name>
<proteinExistence type="predicted"/>